<keyword evidence="4" id="KW-0804">Transcription</keyword>
<proteinExistence type="predicted"/>
<dbReference type="Proteomes" id="UP000095454">
    <property type="component" value="Unassembled WGS sequence"/>
</dbReference>
<evidence type="ECO:0000259" key="5">
    <source>
        <dbReference type="PROSITE" id="PS50932"/>
    </source>
</evidence>
<organism evidence="6 7">
    <name type="scientific">Collinsella aerofaciens</name>
    <dbReference type="NCBI Taxonomy" id="74426"/>
    <lineage>
        <taxon>Bacteria</taxon>
        <taxon>Bacillati</taxon>
        <taxon>Actinomycetota</taxon>
        <taxon>Coriobacteriia</taxon>
        <taxon>Coriobacteriales</taxon>
        <taxon>Coriobacteriaceae</taxon>
        <taxon>Collinsella</taxon>
    </lineage>
</organism>
<sequence>MANKVTLKQIAQEVGLSPSSVSLVLNNRPCRISEENRKLIKEVAARNHYVPNQIARSLVMRESRTLGLIVPNIESRFFASLAGSLEKRCREDGYALFITSSGGSADDDLELLRQLVTRGVDGVFLVVGDEFSDDRALREEVSHLPIPAVMVDRAIEGLECDKVMFDHEMGGYMATRYLIEQGHRRIACLVNARRSNTGRKRLAGYERALREVGLPIDARLEFESEYYIPSAYEASEAVLATDATAVFASSDNIALGLLKRLHEMGKSIPGDISVVSYDNSAADVLFEPALTAIEQDPGVLAEHAFGCMSKRLAGKGGRRAEEVVLEPALIVKGSVLELTKYN</sequence>
<evidence type="ECO:0000313" key="7">
    <source>
        <dbReference type="Proteomes" id="UP000095454"/>
    </source>
</evidence>
<dbReference type="InterPro" id="IPR000843">
    <property type="entry name" value="HTH_LacI"/>
</dbReference>
<dbReference type="InterPro" id="IPR028082">
    <property type="entry name" value="Peripla_BP_I"/>
</dbReference>
<dbReference type="GO" id="GO:0000976">
    <property type="term" value="F:transcription cis-regulatory region binding"/>
    <property type="evidence" value="ECO:0007669"/>
    <property type="project" value="TreeGrafter"/>
</dbReference>
<dbReference type="Pfam" id="PF00356">
    <property type="entry name" value="LacI"/>
    <property type="match status" value="1"/>
</dbReference>
<dbReference type="PANTHER" id="PTHR30146:SF148">
    <property type="entry name" value="HTH-TYPE TRANSCRIPTIONAL REPRESSOR PURR-RELATED"/>
    <property type="match status" value="1"/>
</dbReference>
<dbReference type="RefSeq" id="WP_055252182.1">
    <property type="nucleotide sequence ID" value="NZ_CABIXX010000024.1"/>
</dbReference>
<keyword evidence="2" id="KW-0805">Transcription regulation</keyword>
<dbReference type="SUPFAM" id="SSF47413">
    <property type="entry name" value="lambda repressor-like DNA-binding domains"/>
    <property type="match status" value="1"/>
</dbReference>
<dbReference type="AlphaFoldDB" id="A0A174LGN4"/>
<evidence type="ECO:0000313" key="6">
    <source>
        <dbReference type="EMBL" id="CUP20639.1"/>
    </source>
</evidence>
<dbReference type="GO" id="GO:0003700">
    <property type="term" value="F:DNA-binding transcription factor activity"/>
    <property type="evidence" value="ECO:0007669"/>
    <property type="project" value="TreeGrafter"/>
</dbReference>
<feature type="domain" description="HTH lacI-type" evidence="5">
    <location>
        <begin position="5"/>
        <end position="60"/>
    </location>
</feature>
<dbReference type="PANTHER" id="PTHR30146">
    <property type="entry name" value="LACI-RELATED TRANSCRIPTIONAL REPRESSOR"/>
    <property type="match status" value="1"/>
</dbReference>
<dbReference type="PROSITE" id="PS50932">
    <property type="entry name" value="HTH_LACI_2"/>
    <property type="match status" value="1"/>
</dbReference>
<evidence type="ECO:0000256" key="3">
    <source>
        <dbReference type="ARBA" id="ARBA00023125"/>
    </source>
</evidence>
<dbReference type="SMART" id="SM00354">
    <property type="entry name" value="HTH_LACI"/>
    <property type="match status" value="1"/>
</dbReference>
<dbReference type="CDD" id="cd06267">
    <property type="entry name" value="PBP1_LacI_sugar_binding-like"/>
    <property type="match status" value="1"/>
</dbReference>
<dbReference type="InterPro" id="IPR010982">
    <property type="entry name" value="Lambda_DNA-bd_dom_sf"/>
</dbReference>
<reference evidence="6 7" key="1">
    <citation type="submission" date="2015-09" db="EMBL/GenBank/DDBJ databases">
        <authorList>
            <consortium name="Pathogen Informatics"/>
        </authorList>
    </citation>
    <scope>NUCLEOTIDE SEQUENCE [LARGE SCALE GENOMIC DNA]</scope>
    <source>
        <strain evidence="6 7">2789STDY5834902</strain>
    </source>
</reference>
<dbReference type="EMBL" id="CZAQ01000024">
    <property type="protein sequence ID" value="CUP20639.1"/>
    <property type="molecule type" value="Genomic_DNA"/>
</dbReference>
<dbReference type="InterPro" id="IPR046335">
    <property type="entry name" value="LacI/GalR-like_sensor"/>
</dbReference>
<evidence type="ECO:0000256" key="2">
    <source>
        <dbReference type="ARBA" id="ARBA00023015"/>
    </source>
</evidence>
<name>A0A174LGN4_9ACTN</name>
<dbReference type="SUPFAM" id="SSF53822">
    <property type="entry name" value="Periplasmic binding protein-like I"/>
    <property type="match status" value="1"/>
</dbReference>
<evidence type="ECO:0000256" key="4">
    <source>
        <dbReference type="ARBA" id="ARBA00023163"/>
    </source>
</evidence>
<gene>
    <name evidence="6" type="primary">purR_2</name>
    <name evidence="6" type="ORF">ERS852514_01390</name>
</gene>
<keyword evidence="3" id="KW-0238">DNA-binding</keyword>
<dbReference type="Pfam" id="PF13377">
    <property type="entry name" value="Peripla_BP_3"/>
    <property type="match status" value="1"/>
</dbReference>
<evidence type="ECO:0000256" key="1">
    <source>
        <dbReference type="ARBA" id="ARBA00022491"/>
    </source>
</evidence>
<accession>A0A174LGN4</accession>
<dbReference type="Gene3D" id="3.40.50.2300">
    <property type="match status" value="2"/>
</dbReference>
<dbReference type="Gene3D" id="1.10.260.40">
    <property type="entry name" value="lambda repressor-like DNA-binding domains"/>
    <property type="match status" value="1"/>
</dbReference>
<protein>
    <submittedName>
        <fullName evidence="6">Purine nucleotide synthesis repressor</fullName>
    </submittedName>
</protein>
<keyword evidence="1" id="KW-0678">Repressor</keyword>